<dbReference type="Pfam" id="PF12679">
    <property type="entry name" value="ABC2_membrane_2"/>
    <property type="match status" value="1"/>
</dbReference>
<feature type="transmembrane region" description="Helical" evidence="1">
    <location>
        <begin position="294"/>
        <end position="316"/>
    </location>
</feature>
<proteinExistence type="predicted"/>
<feature type="transmembrane region" description="Helical" evidence="1">
    <location>
        <begin position="161"/>
        <end position="189"/>
    </location>
</feature>
<evidence type="ECO:0000256" key="1">
    <source>
        <dbReference type="SAM" id="Phobius"/>
    </source>
</evidence>
<comment type="caution">
    <text evidence="2">The sequence shown here is derived from an EMBL/GenBank/DDBJ whole genome shotgun (WGS) entry which is preliminary data.</text>
</comment>
<keyword evidence="1" id="KW-0812">Transmembrane</keyword>
<dbReference type="PANTHER" id="PTHR37305">
    <property type="entry name" value="INTEGRAL MEMBRANE PROTEIN-RELATED"/>
    <property type="match status" value="1"/>
</dbReference>
<evidence type="ECO:0000313" key="3">
    <source>
        <dbReference type="Proteomes" id="UP001597383"/>
    </source>
</evidence>
<feature type="transmembrane region" description="Helical" evidence="1">
    <location>
        <begin position="217"/>
        <end position="236"/>
    </location>
</feature>
<feature type="transmembrane region" description="Helical" evidence="1">
    <location>
        <begin position="243"/>
        <end position="263"/>
    </location>
</feature>
<dbReference type="Proteomes" id="UP001597383">
    <property type="component" value="Unassembled WGS sequence"/>
</dbReference>
<protein>
    <submittedName>
        <fullName evidence="2">ABC transporter permease</fullName>
    </submittedName>
</protein>
<organism evidence="2 3">
    <name type="scientific">Ornithinibacillus salinisoli</name>
    <dbReference type="NCBI Taxonomy" id="1848459"/>
    <lineage>
        <taxon>Bacteria</taxon>
        <taxon>Bacillati</taxon>
        <taxon>Bacillota</taxon>
        <taxon>Bacilli</taxon>
        <taxon>Bacillales</taxon>
        <taxon>Bacillaceae</taxon>
        <taxon>Ornithinibacillus</taxon>
    </lineage>
</organism>
<dbReference type="RefSeq" id="WP_377558396.1">
    <property type="nucleotide sequence ID" value="NZ_JBHUHQ010000036.1"/>
</dbReference>
<keyword evidence="1" id="KW-0472">Membrane</keyword>
<sequence length="324" mass="37068">MSLVRFMKLLINEQIKIYIRKSTWAMYIILAILVIGFAALTNTFDETDKYSEDNWREELQNENETLLKENDEIKGDEFSESIIGYNLETVDKNNYYLENDIQPLQYGAWRFIMDNRAMLSVVSLLTIIIAAGIVASEFRWGTIKLLLIRPISRHLILLSKYISVLLFALFTLLFVFVFSLIIGSIFFGFEGINPHLVMQQDGAWAQISIINEIFSGYGYSLVNLVMMATFAFMISAAFRNSTLAIGVAIFLMMAGNSIVGFFSDRDWAKYILFANTDLKRYADGSSPWVEGMTMGFSITVLLVYYVIFMVVTWVFFTKRDVAGN</sequence>
<dbReference type="EMBL" id="JBHUHQ010000036">
    <property type="protein sequence ID" value="MFD2046420.1"/>
    <property type="molecule type" value="Genomic_DNA"/>
</dbReference>
<gene>
    <name evidence="2" type="ORF">ACFSJF_19295</name>
</gene>
<feature type="transmembrane region" description="Helical" evidence="1">
    <location>
        <begin position="24"/>
        <end position="44"/>
    </location>
</feature>
<name>A0ABW4W6R2_9BACI</name>
<keyword evidence="1" id="KW-1133">Transmembrane helix</keyword>
<reference evidence="3" key="1">
    <citation type="journal article" date="2019" name="Int. J. Syst. Evol. Microbiol.">
        <title>The Global Catalogue of Microorganisms (GCM) 10K type strain sequencing project: providing services to taxonomists for standard genome sequencing and annotation.</title>
        <authorList>
            <consortium name="The Broad Institute Genomics Platform"/>
            <consortium name="The Broad Institute Genome Sequencing Center for Infectious Disease"/>
            <person name="Wu L."/>
            <person name="Ma J."/>
        </authorList>
    </citation>
    <scope>NUCLEOTIDE SEQUENCE [LARGE SCALE GENOMIC DNA]</scope>
    <source>
        <strain evidence="3">R28</strain>
    </source>
</reference>
<keyword evidence="3" id="KW-1185">Reference proteome</keyword>
<accession>A0ABW4W6R2</accession>
<dbReference type="PANTHER" id="PTHR37305:SF1">
    <property type="entry name" value="MEMBRANE PROTEIN"/>
    <property type="match status" value="1"/>
</dbReference>
<evidence type="ECO:0000313" key="2">
    <source>
        <dbReference type="EMBL" id="MFD2046420.1"/>
    </source>
</evidence>
<feature type="transmembrane region" description="Helical" evidence="1">
    <location>
        <begin position="117"/>
        <end position="140"/>
    </location>
</feature>